<dbReference type="InterPro" id="IPR036390">
    <property type="entry name" value="WH_DNA-bd_sf"/>
</dbReference>
<dbReference type="Gene3D" id="1.10.10.10">
    <property type="entry name" value="Winged helix-like DNA-binding domain superfamily/Winged helix DNA-binding domain"/>
    <property type="match status" value="2"/>
</dbReference>
<dbReference type="GO" id="GO:0003700">
    <property type="term" value="F:DNA-binding transcription factor activity"/>
    <property type="evidence" value="ECO:0007669"/>
    <property type="project" value="InterPro"/>
</dbReference>
<keyword evidence="3" id="KW-0804">Transcription</keyword>
<accession>A0A369MTX3</accession>
<evidence type="ECO:0000313" key="5">
    <source>
        <dbReference type="EMBL" id="RDB80236.1"/>
    </source>
</evidence>
<dbReference type="AlphaFoldDB" id="A0A369MTX3"/>
<dbReference type="InterPro" id="IPR039422">
    <property type="entry name" value="MarR/SlyA-like"/>
</dbReference>
<evidence type="ECO:0000313" key="8">
    <source>
        <dbReference type="Proteomes" id="UP000253915"/>
    </source>
</evidence>
<proteinExistence type="predicted"/>
<dbReference type="PROSITE" id="PS50995">
    <property type="entry name" value="HTH_MARR_2"/>
    <property type="match status" value="1"/>
</dbReference>
<name>A0A369MTX3_EGGLN</name>
<evidence type="ECO:0000259" key="4">
    <source>
        <dbReference type="PROSITE" id="PS50995"/>
    </source>
</evidence>
<dbReference type="Proteomes" id="UP000253915">
    <property type="component" value="Unassembled WGS sequence"/>
</dbReference>
<evidence type="ECO:0000256" key="3">
    <source>
        <dbReference type="ARBA" id="ARBA00023163"/>
    </source>
</evidence>
<comment type="caution">
    <text evidence="5">The sequence shown here is derived from an EMBL/GenBank/DDBJ whole genome shotgun (WGS) entry which is preliminary data.</text>
</comment>
<feature type="domain" description="HTH marR-type" evidence="4">
    <location>
        <begin position="154"/>
        <end position="287"/>
    </location>
</feature>
<dbReference type="InterPro" id="IPR000835">
    <property type="entry name" value="HTH_MarR-typ"/>
</dbReference>
<keyword evidence="1" id="KW-0805">Transcription regulation</keyword>
<dbReference type="SUPFAM" id="SSF46785">
    <property type="entry name" value="Winged helix' DNA-binding domain"/>
    <property type="match status" value="2"/>
</dbReference>
<dbReference type="Proteomes" id="UP000253752">
    <property type="component" value="Unassembled WGS sequence"/>
</dbReference>
<dbReference type="EMBL" id="PPTX01000007">
    <property type="protein sequence ID" value="RDB80236.1"/>
    <property type="molecule type" value="Genomic_DNA"/>
</dbReference>
<evidence type="ECO:0000313" key="6">
    <source>
        <dbReference type="EMBL" id="RDC38175.1"/>
    </source>
</evidence>
<gene>
    <name evidence="6" type="ORF">C1853_08190</name>
    <name evidence="5" type="ORF">C1872_06240</name>
</gene>
<reference evidence="7 8" key="1">
    <citation type="journal article" date="2018" name="Elife">
        <title>Discovery and characterization of a prevalent human gut bacterial enzyme sufficient for the inactivation of a family of plant toxins.</title>
        <authorList>
            <person name="Koppel N."/>
            <person name="Bisanz J.E."/>
            <person name="Pandelia M.E."/>
            <person name="Turnbaugh P.J."/>
            <person name="Balskus E.P."/>
        </authorList>
    </citation>
    <scope>NUCLEOTIDE SEQUENCE [LARGE SCALE GENOMIC DNA]</scope>
    <source>
        <strain evidence="6 8">16A</strain>
        <strain evidence="5 7">MR1 #12</strain>
    </source>
</reference>
<dbReference type="GO" id="GO:0006950">
    <property type="term" value="P:response to stress"/>
    <property type="evidence" value="ECO:0007669"/>
    <property type="project" value="TreeGrafter"/>
</dbReference>
<dbReference type="PANTHER" id="PTHR33164">
    <property type="entry name" value="TRANSCRIPTIONAL REGULATOR, MARR FAMILY"/>
    <property type="match status" value="1"/>
</dbReference>
<dbReference type="GO" id="GO:0003677">
    <property type="term" value="F:DNA binding"/>
    <property type="evidence" value="ECO:0007669"/>
    <property type="project" value="UniProtKB-KW"/>
</dbReference>
<evidence type="ECO:0000256" key="1">
    <source>
        <dbReference type="ARBA" id="ARBA00023015"/>
    </source>
</evidence>
<dbReference type="InterPro" id="IPR036388">
    <property type="entry name" value="WH-like_DNA-bd_sf"/>
</dbReference>
<evidence type="ECO:0000313" key="7">
    <source>
        <dbReference type="Proteomes" id="UP000253752"/>
    </source>
</evidence>
<dbReference type="Pfam" id="PF12802">
    <property type="entry name" value="MarR_2"/>
    <property type="match status" value="1"/>
</dbReference>
<dbReference type="SMART" id="SM00347">
    <property type="entry name" value="HTH_MARR"/>
    <property type="match status" value="1"/>
</dbReference>
<keyword evidence="2" id="KW-0238">DNA-binding</keyword>
<organism evidence="5 7">
    <name type="scientific">Eggerthella lenta</name>
    <name type="common">Eubacterium lentum</name>
    <dbReference type="NCBI Taxonomy" id="84112"/>
    <lineage>
        <taxon>Bacteria</taxon>
        <taxon>Bacillati</taxon>
        <taxon>Actinomycetota</taxon>
        <taxon>Coriobacteriia</taxon>
        <taxon>Eggerthellales</taxon>
        <taxon>Eggerthellaceae</taxon>
        <taxon>Eggerthella</taxon>
    </lineage>
</organism>
<dbReference type="EMBL" id="PPUQ01000009">
    <property type="protein sequence ID" value="RDC38175.1"/>
    <property type="molecule type" value="Genomic_DNA"/>
</dbReference>
<sequence length="292" mass="31877">MIQDEVLFTLQLATVVVDLHRRIGDSIAELCKVSYLEFCLLSSVRSHGGAMLLADFSRNALASENTVVVAANALSRAGLVNKGRCASDGRLIVLEENVAGARTLTRGYEGIYRNLRSSVWANHTNEDIEEIMNSFPSVAEKLGVDTVEINRSCHSVLTPAYLMIVAALLRRWAQVVVQYAGLSFVEYRCLAVLETRPSPLPCSVIAEILMLERTTVSTLVAKLARKGLVSYGVGVDRRHKAISLTEKGEVSAALVTGKLGRVTAELYAGVDASLKSKTNELHMRMYATYSRA</sequence>
<evidence type="ECO:0000256" key="2">
    <source>
        <dbReference type="ARBA" id="ARBA00023125"/>
    </source>
</evidence>
<dbReference type="PANTHER" id="PTHR33164:SF64">
    <property type="entry name" value="TRANSCRIPTIONAL REGULATOR SLYA"/>
    <property type="match status" value="1"/>
</dbReference>
<protein>
    <recommendedName>
        <fullName evidence="4">HTH marR-type domain-containing protein</fullName>
    </recommendedName>
</protein>
<dbReference type="RefSeq" id="WP_114516363.1">
    <property type="nucleotide sequence ID" value="NZ_CABMOO010000004.1"/>
</dbReference>